<name>A0A062VAW7_9EURY</name>
<dbReference type="Gene3D" id="1.10.1130.10">
    <property type="entry name" value="Flavocytochrome C3, Chain A"/>
    <property type="match status" value="1"/>
</dbReference>
<proteinExistence type="predicted"/>
<feature type="transmembrane region" description="Helical" evidence="1">
    <location>
        <begin position="386"/>
        <end position="403"/>
    </location>
</feature>
<keyword evidence="1" id="KW-0812">Transmembrane</keyword>
<evidence type="ECO:0000256" key="1">
    <source>
        <dbReference type="SAM" id="Phobius"/>
    </source>
</evidence>
<sequence>MISRKWLKVIAGTVFGLMALLLIQVAHAVEEFQISYSCIDCHQDRYNEWARSMHAIAVSDPVFEAAYIRALKSDPEYRYYCLTCHSPTTIKTNDFNLTKSVSIEGVTCSFCHTVTGIENNSYVFNQSNPMQGPYDDSNTDAHDSAYSPLLTTSEFCAVCHEFSINGVPVYETYTEWKESPYAAEGKQCQDCHMETKSGVAAKDGPVREKVYQHFWYGGHSGQFLEKAFQIESRVQQIGDKIIVTLNVTNSNVGHMVPSGFPSRKVILDFKASDGQGKIIFSDQRVYAKTLLDTYGNEVNDFWKAASIARDNRIKPKESRIEVFEFEMPEGISKLNTQATLIYQLNAEIITRSVESMNVEIAKNEGTTLLSRAAAVEIVSTPKEAPTAGWAGFIAIMVAAVLLSRKKRT</sequence>
<keyword evidence="4" id="KW-1185">Reference proteome</keyword>
<gene>
    <name evidence="3" type="ORF">ANME2D_00867</name>
</gene>
<comment type="caution">
    <text evidence="3">The sequence shown here is derived from an EMBL/GenBank/DDBJ whole genome shotgun (WGS) entry which is preliminary data.</text>
</comment>
<protein>
    <submittedName>
        <fullName evidence="3">Nitrate reductase cytochrome c-type subunit (NapB)/NapC/NirT cytochrome c family, N-terminal region</fullName>
    </submittedName>
</protein>
<dbReference type="AlphaFoldDB" id="A0A062VAW7"/>
<dbReference type="Proteomes" id="UP000027153">
    <property type="component" value="Unassembled WGS sequence"/>
</dbReference>
<dbReference type="InterPro" id="IPR023155">
    <property type="entry name" value="Cyt_c-552/4"/>
</dbReference>
<evidence type="ECO:0000313" key="4">
    <source>
        <dbReference type="Proteomes" id="UP000027153"/>
    </source>
</evidence>
<accession>A0A062VAW7</accession>
<reference evidence="3 4" key="1">
    <citation type="journal article" date="2013" name="Nature">
        <title>Anaerobic oxidation of methane coupled to nitrate reduction in a novel archaeal lineage.</title>
        <authorList>
            <person name="Haroon M.F."/>
            <person name="Hu S."/>
            <person name="Shi Y."/>
            <person name="Imelfort M."/>
            <person name="Keller J."/>
            <person name="Hugenholtz P."/>
            <person name="Yuan Z."/>
            <person name="Tyson G.W."/>
        </authorList>
    </citation>
    <scope>NUCLEOTIDE SEQUENCE [LARGE SCALE GENOMIC DNA]</scope>
    <source>
        <strain evidence="3 4">ANME-2d</strain>
    </source>
</reference>
<organism evidence="3 4">
    <name type="scientific">Candidatus Methanoperedens nitratireducens</name>
    <dbReference type="NCBI Taxonomy" id="1392998"/>
    <lineage>
        <taxon>Archaea</taxon>
        <taxon>Methanobacteriati</taxon>
        <taxon>Methanobacteriota</taxon>
        <taxon>Stenosarchaea group</taxon>
        <taxon>Methanomicrobia</taxon>
        <taxon>Methanosarcinales</taxon>
        <taxon>ANME-2 cluster</taxon>
        <taxon>Candidatus Methanoperedentaceae</taxon>
        <taxon>Candidatus Methanoperedens</taxon>
    </lineage>
</organism>
<evidence type="ECO:0000313" key="3">
    <source>
        <dbReference type="EMBL" id="KCZ72440.1"/>
    </source>
</evidence>
<keyword evidence="1" id="KW-1133">Transmembrane helix</keyword>
<evidence type="ECO:0000259" key="2">
    <source>
        <dbReference type="Pfam" id="PF13435"/>
    </source>
</evidence>
<dbReference type="Pfam" id="PF13435">
    <property type="entry name" value="Cytochrome_C554"/>
    <property type="match status" value="1"/>
</dbReference>
<dbReference type="InterPro" id="IPR036280">
    <property type="entry name" value="Multihaem_cyt_sf"/>
</dbReference>
<dbReference type="SUPFAM" id="SSF48695">
    <property type="entry name" value="Multiheme cytochromes"/>
    <property type="match status" value="1"/>
</dbReference>
<dbReference type="EMBL" id="JMIY01000002">
    <property type="protein sequence ID" value="KCZ72440.1"/>
    <property type="molecule type" value="Genomic_DNA"/>
</dbReference>
<feature type="domain" description="Cytochrome c-552/4" evidence="2">
    <location>
        <begin position="38"/>
        <end position="113"/>
    </location>
</feature>
<dbReference type="OrthoDB" id="146990at2157"/>
<keyword evidence="1" id="KW-0472">Membrane</keyword>
<dbReference type="RefSeq" id="WP_048089356.1">
    <property type="nucleotide sequence ID" value="NZ_JMIY01000002.1"/>
</dbReference>